<feature type="compositionally biased region" description="Low complexity" evidence="1">
    <location>
        <begin position="21"/>
        <end position="34"/>
    </location>
</feature>
<dbReference type="EMBL" id="JAUIQD010000002">
    <property type="protein sequence ID" value="KAK3360663.1"/>
    <property type="molecule type" value="Genomic_DNA"/>
</dbReference>
<keyword evidence="4" id="KW-1185">Reference proteome</keyword>
<keyword evidence="2" id="KW-1133">Transmembrane helix</keyword>
<comment type="caution">
    <text evidence="3">The sequence shown here is derived from an EMBL/GenBank/DDBJ whole genome shotgun (WGS) entry which is preliminary data.</text>
</comment>
<feature type="compositionally biased region" description="Basic and acidic residues" evidence="1">
    <location>
        <begin position="1"/>
        <end position="20"/>
    </location>
</feature>
<gene>
    <name evidence="3" type="ORF">B0T25DRAFT_602456</name>
</gene>
<evidence type="ECO:0000313" key="4">
    <source>
        <dbReference type="Proteomes" id="UP001275084"/>
    </source>
</evidence>
<evidence type="ECO:0000256" key="1">
    <source>
        <dbReference type="SAM" id="MobiDB-lite"/>
    </source>
</evidence>
<keyword evidence="2" id="KW-0812">Transmembrane</keyword>
<accession>A0AAJ0HSN0</accession>
<protein>
    <submittedName>
        <fullName evidence="3">Uncharacterized protein</fullName>
    </submittedName>
</protein>
<keyword evidence="2" id="KW-0472">Membrane</keyword>
<evidence type="ECO:0000256" key="2">
    <source>
        <dbReference type="SAM" id="Phobius"/>
    </source>
</evidence>
<reference evidence="3" key="1">
    <citation type="journal article" date="2023" name="Mol. Phylogenet. Evol.">
        <title>Genome-scale phylogeny and comparative genomics of the fungal order Sordariales.</title>
        <authorList>
            <person name="Hensen N."/>
            <person name="Bonometti L."/>
            <person name="Westerberg I."/>
            <person name="Brannstrom I.O."/>
            <person name="Guillou S."/>
            <person name="Cros-Aarteil S."/>
            <person name="Calhoun S."/>
            <person name="Haridas S."/>
            <person name="Kuo A."/>
            <person name="Mondo S."/>
            <person name="Pangilinan J."/>
            <person name="Riley R."/>
            <person name="LaButti K."/>
            <person name="Andreopoulos B."/>
            <person name="Lipzen A."/>
            <person name="Chen C."/>
            <person name="Yan M."/>
            <person name="Daum C."/>
            <person name="Ng V."/>
            <person name="Clum A."/>
            <person name="Steindorff A."/>
            <person name="Ohm R.A."/>
            <person name="Martin F."/>
            <person name="Silar P."/>
            <person name="Natvig D.O."/>
            <person name="Lalanne C."/>
            <person name="Gautier V."/>
            <person name="Ament-Velasquez S.L."/>
            <person name="Kruys A."/>
            <person name="Hutchinson M.I."/>
            <person name="Powell A.J."/>
            <person name="Barry K."/>
            <person name="Miller A.N."/>
            <person name="Grigoriev I.V."/>
            <person name="Debuchy R."/>
            <person name="Gladieux P."/>
            <person name="Hiltunen Thoren M."/>
            <person name="Johannesson H."/>
        </authorList>
    </citation>
    <scope>NUCLEOTIDE SEQUENCE</scope>
    <source>
        <strain evidence="3">CBS 955.72</strain>
    </source>
</reference>
<dbReference type="AlphaFoldDB" id="A0AAJ0HSN0"/>
<sequence>MANREARRKERGRRQEEQRAQAEAQAEVQRVAQEILEEAEATPTISTTEETYEPKPSHPLHNLVVYKDQDETDIRQGHEQYSINPWASQPSNVKTHINLMFNLPLAFGGPPVTTGRIVSEELDSTIRNDAYNDDPAMPSPFATPSPASDDVGFEELDKHWSQYTVKGLQVAGSALVMAIKSCFTLLGLTLSLIPSSITSLIFLSVAFYFLLPWDNPAINIIRVVGPSATTLVSKVTPLADYLASLASHAYPDGTDLFDVTVSEWEAAAKVILKSSDALVKNLYANLNSEAGRLGFVLGETPRMVKEIQSEKAARKEKGVQEPAEAWWETLLPHSLYNPPFRVRKRHVARLLANLGLVLQEAYASRTIHEAAILSLLTRIQESISKVPESLLRKGADALNSEFVNAGAGVGWTWDADDGPSAHSNHEPSFDFSKVIQTSEQAQWVEDLHFSTSSSMLLINQLKVMIGTLSDHLGPVTEERKWLKQKLESVQVQEGLILEANTDSVVGDVAGFLIALASELKAGVERRYFKVDNA</sequence>
<evidence type="ECO:0000313" key="3">
    <source>
        <dbReference type="EMBL" id="KAK3360663.1"/>
    </source>
</evidence>
<reference evidence="3" key="2">
    <citation type="submission" date="2023-06" db="EMBL/GenBank/DDBJ databases">
        <authorList>
            <consortium name="Lawrence Berkeley National Laboratory"/>
            <person name="Haridas S."/>
            <person name="Hensen N."/>
            <person name="Bonometti L."/>
            <person name="Westerberg I."/>
            <person name="Brannstrom I.O."/>
            <person name="Guillou S."/>
            <person name="Cros-Aarteil S."/>
            <person name="Calhoun S."/>
            <person name="Kuo A."/>
            <person name="Mondo S."/>
            <person name="Pangilinan J."/>
            <person name="Riley R."/>
            <person name="Labutti K."/>
            <person name="Andreopoulos B."/>
            <person name="Lipzen A."/>
            <person name="Chen C."/>
            <person name="Yanf M."/>
            <person name="Daum C."/>
            <person name="Ng V."/>
            <person name="Clum A."/>
            <person name="Steindorff A."/>
            <person name="Ohm R."/>
            <person name="Martin F."/>
            <person name="Silar P."/>
            <person name="Natvig D."/>
            <person name="Lalanne C."/>
            <person name="Gautier V."/>
            <person name="Ament-Velasquez S.L."/>
            <person name="Kruys A."/>
            <person name="Hutchinson M.I."/>
            <person name="Powell A.J."/>
            <person name="Barry K."/>
            <person name="Miller A.N."/>
            <person name="Grigoriev I.V."/>
            <person name="Debuchy R."/>
            <person name="Gladieux P."/>
            <person name="Thoren M.H."/>
            <person name="Johannesson H."/>
        </authorList>
    </citation>
    <scope>NUCLEOTIDE SEQUENCE</scope>
    <source>
        <strain evidence="3">CBS 955.72</strain>
    </source>
</reference>
<dbReference type="Proteomes" id="UP001275084">
    <property type="component" value="Unassembled WGS sequence"/>
</dbReference>
<proteinExistence type="predicted"/>
<feature type="region of interest" description="Disordered" evidence="1">
    <location>
        <begin position="1"/>
        <end position="60"/>
    </location>
</feature>
<name>A0AAJ0HSN0_9PEZI</name>
<organism evidence="3 4">
    <name type="scientific">Lasiosphaeria hispida</name>
    <dbReference type="NCBI Taxonomy" id="260671"/>
    <lineage>
        <taxon>Eukaryota</taxon>
        <taxon>Fungi</taxon>
        <taxon>Dikarya</taxon>
        <taxon>Ascomycota</taxon>
        <taxon>Pezizomycotina</taxon>
        <taxon>Sordariomycetes</taxon>
        <taxon>Sordariomycetidae</taxon>
        <taxon>Sordariales</taxon>
        <taxon>Lasiosphaeriaceae</taxon>
        <taxon>Lasiosphaeria</taxon>
    </lineage>
</organism>
<feature type="transmembrane region" description="Helical" evidence="2">
    <location>
        <begin position="185"/>
        <end position="211"/>
    </location>
</feature>